<evidence type="ECO:0000256" key="2">
    <source>
        <dbReference type="ARBA" id="ARBA00023125"/>
    </source>
</evidence>
<dbReference type="Pfam" id="PF00392">
    <property type="entry name" value="GntR"/>
    <property type="match status" value="1"/>
</dbReference>
<dbReference type="PROSITE" id="PS50949">
    <property type="entry name" value="HTH_GNTR"/>
    <property type="match status" value="1"/>
</dbReference>
<dbReference type="NCBIfam" id="TIGR02325">
    <property type="entry name" value="C_P_lyase_phnF"/>
    <property type="match status" value="1"/>
</dbReference>
<dbReference type="AlphaFoldDB" id="A0A090RZD3"/>
<evidence type="ECO:0000256" key="3">
    <source>
        <dbReference type="ARBA" id="ARBA00023163"/>
    </source>
</evidence>
<dbReference type="SMART" id="SM00345">
    <property type="entry name" value="HTH_GNTR"/>
    <property type="match status" value="1"/>
</dbReference>
<evidence type="ECO:0000313" key="5">
    <source>
        <dbReference type="EMBL" id="GAL20646.1"/>
    </source>
</evidence>
<dbReference type="Gene3D" id="1.10.10.10">
    <property type="entry name" value="Winged helix-like DNA-binding domain superfamily/Winged helix DNA-binding domain"/>
    <property type="match status" value="1"/>
</dbReference>
<accession>A0A090RZD3</accession>
<dbReference type="GO" id="GO:0003677">
    <property type="term" value="F:DNA binding"/>
    <property type="evidence" value="ECO:0007669"/>
    <property type="project" value="UniProtKB-KW"/>
</dbReference>
<evidence type="ECO:0000313" key="6">
    <source>
        <dbReference type="Proteomes" id="UP000029228"/>
    </source>
</evidence>
<dbReference type="PANTHER" id="PTHR44846:SF16">
    <property type="entry name" value="TRANSCRIPTIONAL REGULATOR PHNF-RELATED"/>
    <property type="match status" value="1"/>
</dbReference>
<keyword evidence="6" id="KW-1185">Reference proteome</keyword>
<dbReference type="SMART" id="SM00866">
    <property type="entry name" value="UTRA"/>
    <property type="match status" value="1"/>
</dbReference>
<reference evidence="5 6" key="1">
    <citation type="submission" date="2014-09" db="EMBL/GenBank/DDBJ databases">
        <title>Vibrio maritimus JCM 19235. (C45) whole genome shotgun sequence.</title>
        <authorList>
            <person name="Sawabe T."/>
            <person name="Meirelles P."/>
            <person name="Nakanishi M."/>
            <person name="Sayaka M."/>
            <person name="Hattori M."/>
            <person name="Ohkuma M."/>
        </authorList>
    </citation>
    <scope>NUCLEOTIDE SEQUENCE [LARGE SCALE GENOMIC DNA]</scope>
    <source>
        <strain evidence="6">JCM19235</strain>
    </source>
</reference>
<dbReference type="PRINTS" id="PR00035">
    <property type="entry name" value="HTHGNTR"/>
</dbReference>
<evidence type="ECO:0000259" key="4">
    <source>
        <dbReference type="PROSITE" id="PS50949"/>
    </source>
</evidence>
<dbReference type="InterPro" id="IPR000524">
    <property type="entry name" value="Tscrpt_reg_HTH_GntR"/>
</dbReference>
<keyword evidence="3" id="KW-0804">Transcription</keyword>
<dbReference type="EMBL" id="BBMR01000006">
    <property type="protein sequence ID" value="GAL20646.1"/>
    <property type="molecule type" value="Genomic_DNA"/>
</dbReference>
<proteinExistence type="predicted"/>
<keyword evidence="1" id="KW-0805">Transcription regulation</keyword>
<dbReference type="CDD" id="cd07377">
    <property type="entry name" value="WHTH_GntR"/>
    <property type="match status" value="1"/>
</dbReference>
<gene>
    <name evidence="5" type="ORF">JCM19235_3648</name>
</gene>
<dbReference type="Gene3D" id="3.40.1410.10">
    <property type="entry name" value="Chorismate lyase-like"/>
    <property type="match status" value="1"/>
</dbReference>
<feature type="domain" description="HTH gntR-type" evidence="4">
    <location>
        <begin position="1"/>
        <end position="68"/>
    </location>
</feature>
<dbReference type="OrthoDB" id="6626198at2"/>
<dbReference type="SUPFAM" id="SSF46785">
    <property type="entry name" value="Winged helix' DNA-binding domain"/>
    <property type="match status" value="1"/>
</dbReference>
<organism evidence="5 6">
    <name type="scientific">Vibrio maritimus</name>
    <dbReference type="NCBI Taxonomy" id="990268"/>
    <lineage>
        <taxon>Bacteria</taxon>
        <taxon>Pseudomonadati</taxon>
        <taxon>Pseudomonadota</taxon>
        <taxon>Gammaproteobacteria</taxon>
        <taxon>Vibrionales</taxon>
        <taxon>Vibrionaceae</taxon>
        <taxon>Vibrio</taxon>
    </lineage>
</organism>
<dbReference type="PANTHER" id="PTHR44846">
    <property type="entry name" value="MANNOSYL-D-GLYCERATE TRANSPORT/METABOLISM SYSTEM REPRESSOR MNGR-RELATED"/>
    <property type="match status" value="1"/>
</dbReference>
<protein>
    <submittedName>
        <fullName evidence="5">Transcriptional regulator PhnF</fullName>
    </submittedName>
</protein>
<dbReference type="InterPro" id="IPR036388">
    <property type="entry name" value="WH-like_DNA-bd_sf"/>
</dbReference>
<dbReference type="InterPro" id="IPR028978">
    <property type="entry name" value="Chorismate_lyase_/UTRA_dom_sf"/>
</dbReference>
<name>A0A090RZD3_9VIBR</name>
<dbReference type="SUPFAM" id="SSF64288">
    <property type="entry name" value="Chorismate lyase-like"/>
    <property type="match status" value="1"/>
</dbReference>
<sequence>MPVYLDIASVLDQEVREQYTPGEYLPSEGQLAQRFEVNRHTLRRAIDELVNTGMVQRHQGKGNMVVRQPSDYRIHSGAHFTKNLIEQGARPRCEVIQSRVVAAPMKIAEYLGVEEGAKIIHIRTLRRTEECPRTIIDHYLPDLSWWRVLKNFHNGSLHGFIKRGLDVELERKETRVGAKVPTNEECRLLQITQSTPILKVKTKNVIKGTNIVAEFSSSNSRSDATEIVMEH</sequence>
<dbReference type="Pfam" id="PF07702">
    <property type="entry name" value="UTRA"/>
    <property type="match status" value="1"/>
</dbReference>
<comment type="caution">
    <text evidence="5">The sequence shown here is derived from an EMBL/GenBank/DDBJ whole genome shotgun (WGS) entry which is preliminary data.</text>
</comment>
<keyword evidence="2" id="KW-0238">DNA-binding</keyword>
<dbReference type="STRING" id="990268.JCM19235_3648"/>
<dbReference type="InterPro" id="IPR011663">
    <property type="entry name" value="UTRA"/>
</dbReference>
<dbReference type="Proteomes" id="UP000029228">
    <property type="component" value="Unassembled WGS sequence"/>
</dbReference>
<dbReference type="GO" id="GO:0003700">
    <property type="term" value="F:DNA-binding transcription factor activity"/>
    <property type="evidence" value="ECO:0007669"/>
    <property type="project" value="InterPro"/>
</dbReference>
<dbReference type="InterPro" id="IPR050679">
    <property type="entry name" value="Bact_HTH_transcr_reg"/>
</dbReference>
<evidence type="ECO:0000256" key="1">
    <source>
        <dbReference type="ARBA" id="ARBA00023015"/>
    </source>
</evidence>
<dbReference type="InterPro" id="IPR012702">
    <property type="entry name" value="CP_lyase_PhnF"/>
</dbReference>
<dbReference type="InterPro" id="IPR036390">
    <property type="entry name" value="WH_DNA-bd_sf"/>
</dbReference>